<evidence type="ECO:0000256" key="4">
    <source>
        <dbReference type="ARBA" id="ARBA00022490"/>
    </source>
</evidence>
<evidence type="ECO:0000256" key="6">
    <source>
        <dbReference type="ARBA" id="ARBA00022835"/>
    </source>
</evidence>
<dbReference type="SUPFAM" id="SSF110324">
    <property type="entry name" value="Ribosomal L27 protein-like"/>
    <property type="match status" value="1"/>
</dbReference>
<keyword evidence="4" id="KW-0963">Cytoplasm</keyword>
<gene>
    <name evidence="11" type="primary">EXOSC3</name>
    <name evidence="11" type="ORF">AVEN_190930_1</name>
</gene>
<feature type="domain" description="K Homology" evidence="10">
    <location>
        <begin position="152"/>
        <end position="198"/>
    </location>
</feature>
<dbReference type="InterPro" id="IPR036612">
    <property type="entry name" value="KH_dom_type_1_sf"/>
</dbReference>
<name>A0A4Y2KEB4_ARAVE</name>
<dbReference type="CDD" id="cd22526">
    <property type="entry name" value="KH-I_Rrp40"/>
    <property type="match status" value="1"/>
</dbReference>
<dbReference type="Gene3D" id="2.40.50.100">
    <property type="match status" value="1"/>
</dbReference>
<evidence type="ECO:0000256" key="7">
    <source>
        <dbReference type="ARBA" id="ARBA00022884"/>
    </source>
</evidence>
<accession>A0A4Y2KEB4</accession>
<proteinExistence type="inferred from homology"/>
<dbReference type="GO" id="GO:0000177">
    <property type="term" value="C:cytoplasmic exosome (RNase complex)"/>
    <property type="evidence" value="ECO:0007669"/>
    <property type="project" value="TreeGrafter"/>
</dbReference>
<keyword evidence="6" id="KW-0271">Exosome</keyword>
<dbReference type="InterPro" id="IPR049469">
    <property type="entry name" value="RRP40_KH-I"/>
</dbReference>
<evidence type="ECO:0000256" key="3">
    <source>
        <dbReference type="ARBA" id="ARBA00007841"/>
    </source>
</evidence>
<dbReference type="GO" id="GO:0071034">
    <property type="term" value="P:CUT catabolic process"/>
    <property type="evidence" value="ECO:0007669"/>
    <property type="project" value="TreeGrafter"/>
</dbReference>
<dbReference type="Gene3D" id="3.30.1370.10">
    <property type="entry name" value="K Homology domain, type 1"/>
    <property type="match status" value="1"/>
</dbReference>
<evidence type="ECO:0000313" key="11">
    <source>
        <dbReference type="EMBL" id="GBM99916.1"/>
    </source>
</evidence>
<evidence type="ECO:0000256" key="1">
    <source>
        <dbReference type="ARBA" id="ARBA00004496"/>
    </source>
</evidence>
<dbReference type="AlphaFoldDB" id="A0A4Y2KEB4"/>
<dbReference type="FunFam" id="3.30.1370.10:FF:000038">
    <property type="entry name" value="exosome complex component RRP40"/>
    <property type="match status" value="1"/>
</dbReference>
<sequence>MEIGKVVMPGDVLLDISTLQDTNEKIIFGPGMRREDNKIIAIKCGVLKKNSSKVYYIDNHQMRYVPNRGENVIGFVLKKGVDEAVVDIGSSEPAIVDLLSFEGSTKRNKPALKIGDVLYAKILTACKDMEPELVCVNSYGKSVGFGVVPEGGYVLNASLEYCRRLLLPNSLILKRLGNTLRYEIAIGMNGRIWVRSTTLEKTLVAVQALSVLEYATANEIDMMCDQISSAPVT</sequence>
<evidence type="ECO:0000256" key="9">
    <source>
        <dbReference type="ARBA" id="ARBA00030615"/>
    </source>
</evidence>
<protein>
    <recommendedName>
        <fullName evidence="9">Ribosomal RNA-processing protein 40</fullName>
    </recommendedName>
</protein>
<dbReference type="GO" id="GO:0071051">
    <property type="term" value="P:poly(A)-dependent snoRNA 3'-end processing"/>
    <property type="evidence" value="ECO:0007669"/>
    <property type="project" value="TreeGrafter"/>
</dbReference>
<organism evidence="11 12">
    <name type="scientific">Araneus ventricosus</name>
    <name type="common">Orbweaver spider</name>
    <name type="synonym">Epeira ventricosa</name>
    <dbReference type="NCBI Taxonomy" id="182803"/>
    <lineage>
        <taxon>Eukaryota</taxon>
        <taxon>Metazoa</taxon>
        <taxon>Ecdysozoa</taxon>
        <taxon>Arthropoda</taxon>
        <taxon>Chelicerata</taxon>
        <taxon>Arachnida</taxon>
        <taxon>Araneae</taxon>
        <taxon>Araneomorphae</taxon>
        <taxon>Entelegynae</taxon>
        <taxon>Araneoidea</taxon>
        <taxon>Araneidae</taxon>
        <taxon>Araneus</taxon>
    </lineage>
</organism>
<keyword evidence="7" id="KW-0694">RNA-binding</keyword>
<dbReference type="GO" id="GO:0003723">
    <property type="term" value="F:RNA binding"/>
    <property type="evidence" value="ECO:0007669"/>
    <property type="project" value="UniProtKB-KW"/>
</dbReference>
<dbReference type="FunFam" id="2.40.50.140:FF:000127">
    <property type="entry name" value="Exosome complex component RRP40"/>
    <property type="match status" value="1"/>
</dbReference>
<dbReference type="PANTHER" id="PTHR21321:SF1">
    <property type="entry name" value="EXOSOME COMPLEX COMPONENT RRP40"/>
    <property type="match status" value="1"/>
</dbReference>
<keyword evidence="12" id="KW-1185">Reference proteome</keyword>
<dbReference type="GO" id="GO:0010468">
    <property type="term" value="P:regulation of gene expression"/>
    <property type="evidence" value="ECO:0007669"/>
    <property type="project" value="UniProtKB-ARBA"/>
</dbReference>
<dbReference type="GO" id="GO:0000467">
    <property type="term" value="P:exonucleolytic trimming to generate mature 3'-end of 5.8S rRNA from tricistronic rRNA transcript (SSU-rRNA, 5.8S rRNA, LSU-rRNA)"/>
    <property type="evidence" value="ECO:0007669"/>
    <property type="project" value="TreeGrafter"/>
</dbReference>
<dbReference type="GO" id="GO:0071038">
    <property type="term" value="P:TRAMP-dependent tRNA surveillance pathway"/>
    <property type="evidence" value="ECO:0007669"/>
    <property type="project" value="TreeGrafter"/>
</dbReference>
<dbReference type="EMBL" id="BGPR01004461">
    <property type="protein sequence ID" value="GBM99916.1"/>
    <property type="molecule type" value="Genomic_DNA"/>
</dbReference>
<dbReference type="GO" id="GO:0005730">
    <property type="term" value="C:nucleolus"/>
    <property type="evidence" value="ECO:0007669"/>
    <property type="project" value="UniProtKB-SubCell"/>
</dbReference>
<dbReference type="Pfam" id="PF21262">
    <property type="entry name" value="RRP40_S1"/>
    <property type="match status" value="1"/>
</dbReference>
<dbReference type="GO" id="GO:0071035">
    <property type="term" value="P:nuclear polyadenylation-dependent rRNA catabolic process"/>
    <property type="evidence" value="ECO:0007669"/>
    <property type="project" value="TreeGrafter"/>
</dbReference>
<dbReference type="InterPro" id="IPR026699">
    <property type="entry name" value="Exosome_RNA_bind1/RRP40/RRP4"/>
</dbReference>
<keyword evidence="5" id="KW-0698">rRNA processing</keyword>
<dbReference type="Gene3D" id="2.40.50.140">
    <property type="entry name" value="Nucleic acid-binding proteins"/>
    <property type="match status" value="1"/>
</dbReference>
<reference evidence="11 12" key="1">
    <citation type="journal article" date="2019" name="Sci. Rep.">
        <title>Orb-weaving spider Araneus ventricosus genome elucidates the spidroin gene catalogue.</title>
        <authorList>
            <person name="Kono N."/>
            <person name="Nakamura H."/>
            <person name="Ohtoshi R."/>
            <person name="Moran D.A.P."/>
            <person name="Shinohara A."/>
            <person name="Yoshida Y."/>
            <person name="Fujiwara M."/>
            <person name="Mori M."/>
            <person name="Tomita M."/>
            <person name="Arakawa K."/>
        </authorList>
    </citation>
    <scope>NUCLEOTIDE SEQUENCE [LARGE SCALE GENOMIC DNA]</scope>
</reference>
<dbReference type="Proteomes" id="UP000499080">
    <property type="component" value="Unassembled WGS sequence"/>
</dbReference>
<dbReference type="GO" id="GO:0000176">
    <property type="term" value="C:nuclear exosome (RNase complex)"/>
    <property type="evidence" value="ECO:0007669"/>
    <property type="project" value="TreeGrafter"/>
</dbReference>
<comment type="similarity">
    <text evidence="3">Belongs to the RRP40 family.</text>
</comment>
<dbReference type="GO" id="GO:0034475">
    <property type="term" value="P:U4 snRNA 3'-end processing"/>
    <property type="evidence" value="ECO:0007669"/>
    <property type="project" value="TreeGrafter"/>
</dbReference>
<evidence type="ECO:0000313" key="12">
    <source>
        <dbReference type="Proteomes" id="UP000499080"/>
    </source>
</evidence>
<evidence type="ECO:0000256" key="2">
    <source>
        <dbReference type="ARBA" id="ARBA00004604"/>
    </source>
</evidence>
<dbReference type="SUPFAM" id="SSF50249">
    <property type="entry name" value="Nucleic acid-binding proteins"/>
    <property type="match status" value="1"/>
</dbReference>
<dbReference type="CDD" id="cd05790">
    <property type="entry name" value="S1_Rrp40"/>
    <property type="match status" value="1"/>
</dbReference>
<dbReference type="InterPro" id="IPR012340">
    <property type="entry name" value="NA-bd_OB-fold"/>
</dbReference>
<evidence type="ECO:0000259" key="10">
    <source>
        <dbReference type="Pfam" id="PF15985"/>
    </source>
</evidence>
<dbReference type="SUPFAM" id="SSF54791">
    <property type="entry name" value="Eukaryotic type KH-domain (KH-domain type I)"/>
    <property type="match status" value="1"/>
</dbReference>
<dbReference type="OrthoDB" id="340500at2759"/>
<evidence type="ECO:0000256" key="5">
    <source>
        <dbReference type="ARBA" id="ARBA00022552"/>
    </source>
</evidence>
<dbReference type="Pfam" id="PF15985">
    <property type="entry name" value="KH_6"/>
    <property type="match status" value="1"/>
</dbReference>
<keyword evidence="8" id="KW-0539">Nucleus</keyword>
<evidence type="ECO:0000256" key="8">
    <source>
        <dbReference type="ARBA" id="ARBA00023242"/>
    </source>
</evidence>
<dbReference type="PANTHER" id="PTHR21321">
    <property type="entry name" value="PNAS-3 RELATED"/>
    <property type="match status" value="1"/>
</dbReference>
<dbReference type="InterPro" id="IPR037319">
    <property type="entry name" value="Rrp40_S1"/>
</dbReference>
<dbReference type="InterPro" id="IPR004088">
    <property type="entry name" value="KH_dom_type_1"/>
</dbReference>
<comment type="subcellular location">
    <subcellularLocation>
        <location evidence="1">Cytoplasm</location>
    </subcellularLocation>
    <subcellularLocation>
        <location evidence="2">Nucleus</location>
        <location evidence="2">Nucleolus</location>
    </subcellularLocation>
</comment>
<comment type="caution">
    <text evidence="11">The sequence shown here is derived from an EMBL/GenBank/DDBJ whole genome shotgun (WGS) entry which is preliminary data.</text>
</comment>